<dbReference type="AlphaFoldDB" id="A0AA39KD40"/>
<protein>
    <submittedName>
        <fullName evidence="1">Uncharacterized protein</fullName>
    </submittedName>
</protein>
<evidence type="ECO:0000313" key="1">
    <source>
        <dbReference type="EMBL" id="KAK0458954.1"/>
    </source>
</evidence>
<evidence type="ECO:0000313" key="2">
    <source>
        <dbReference type="Proteomes" id="UP001175211"/>
    </source>
</evidence>
<dbReference type="GeneID" id="85356669"/>
<reference evidence="1" key="1">
    <citation type="submission" date="2023-06" db="EMBL/GenBank/DDBJ databases">
        <authorList>
            <consortium name="Lawrence Berkeley National Laboratory"/>
            <person name="Ahrendt S."/>
            <person name="Sahu N."/>
            <person name="Indic B."/>
            <person name="Wong-Bajracharya J."/>
            <person name="Merenyi Z."/>
            <person name="Ke H.-M."/>
            <person name="Monk M."/>
            <person name="Kocsube S."/>
            <person name="Drula E."/>
            <person name="Lipzen A."/>
            <person name="Balint B."/>
            <person name="Henrissat B."/>
            <person name="Andreopoulos B."/>
            <person name="Martin F.M."/>
            <person name="Harder C.B."/>
            <person name="Rigling D."/>
            <person name="Ford K.L."/>
            <person name="Foster G.D."/>
            <person name="Pangilinan J."/>
            <person name="Papanicolaou A."/>
            <person name="Barry K."/>
            <person name="LaButti K."/>
            <person name="Viragh M."/>
            <person name="Koriabine M."/>
            <person name="Yan M."/>
            <person name="Riley R."/>
            <person name="Champramary S."/>
            <person name="Plett K.L."/>
            <person name="Tsai I.J."/>
            <person name="Slot J."/>
            <person name="Sipos G."/>
            <person name="Plett J."/>
            <person name="Nagy L.G."/>
            <person name="Grigoriev I.V."/>
        </authorList>
    </citation>
    <scope>NUCLEOTIDE SEQUENCE</scope>
    <source>
        <strain evidence="1">CCBAS 213</strain>
    </source>
</reference>
<comment type="caution">
    <text evidence="1">The sequence shown here is derived from an EMBL/GenBank/DDBJ whole genome shotgun (WGS) entry which is preliminary data.</text>
</comment>
<proteinExistence type="predicted"/>
<sequence>MPSSRKGPFPWESDTVCHACVITVCVLRVTRGSWTFLMLCSKTPDGFTLANNNFSKRVLDAFGVQIASRN</sequence>
<organism evidence="1 2">
    <name type="scientific">Armillaria tabescens</name>
    <name type="common">Ringless honey mushroom</name>
    <name type="synonym">Agaricus tabescens</name>
    <dbReference type="NCBI Taxonomy" id="1929756"/>
    <lineage>
        <taxon>Eukaryota</taxon>
        <taxon>Fungi</taxon>
        <taxon>Dikarya</taxon>
        <taxon>Basidiomycota</taxon>
        <taxon>Agaricomycotina</taxon>
        <taxon>Agaricomycetes</taxon>
        <taxon>Agaricomycetidae</taxon>
        <taxon>Agaricales</taxon>
        <taxon>Marasmiineae</taxon>
        <taxon>Physalacriaceae</taxon>
        <taxon>Desarmillaria</taxon>
    </lineage>
</organism>
<name>A0AA39KD40_ARMTA</name>
<accession>A0AA39KD40</accession>
<keyword evidence="2" id="KW-1185">Reference proteome</keyword>
<dbReference type="RefSeq" id="XP_060331204.1">
    <property type="nucleotide sequence ID" value="XM_060473121.1"/>
</dbReference>
<dbReference type="Proteomes" id="UP001175211">
    <property type="component" value="Unassembled WGS sequence"/>
</dbReference>
<gene>
    <name evidence="1" type="ORF">EV420DRAFT_1541539</name>
</gene>
<dbReference type="EMBL" id="JAUEPS010000016">
    <property type="protein sequence ID" value="KAK0458954.1"/>
    <property type="molecule type" value="Genomic_DNA"/>
</dbReference>